<dbReference type="EMBL" id="JAWDJW010000014">
    <property type="protein sequence ID" value="KAK3082066.1"/>
    <property type="molecule type" value="Genomic_DNA"/>
</dbReference>
<evidence type="ECO:0000313" key="2">
    <source>
        <dbReference type="Proteomes" id="UP001186974"/>
    </source>
</evidence>
<dbReference type="Proteomes" id="UP001186974">
    <property type="component" value="Unassembled WGS sequence"/>
</dbReference>
<reference evidence="1" key="1">
    <citation type="submission" date="2024-09" db="EMBL/GenBank/DDBJ databases">
        <title>Black Yeasts Isolated from many extreme environments.</title>
        <authorList>
            <person name="Coleine C."/>
            <person name="Stajich J.E."/>
            <person name="Selbmann L."/>
        </authorList>
    </citation>
    <scope>NUCLEOTIDE SEQUENCE</scope>
    <source>
        <strain evidence="1">CCFEE 5737</strain>
    </source>
</reference>
<gene>
    <name evidence="1" type="ORF">LTS18_005829</name>
</gene>
<accession>A0ACC3DYW0</accession>
<sequence length="226" mass="25153">MPLVVAAVREDDLLRYAQVYEAAFSPGSGPAISAVITPPSARTPEHEAAAVQETLARAQKRFTSSTVFFRKVTDTDTNETIAFARWEIYHEERTWDQVMEDTKQSPPPKGVNEKAWNAIFGYIQDARREFMGTRPHCLLGILMADPAHQGRGAGAMLLKDGTQKADQDSLECQLEASRAGQKLYERFGFKVVKEQIFHLQDYGGEGDDSNCVMIRPARSSQISADI</sequence>
<protein>
    <submittedName>
        <fullName evidence="1">Uncharacterized protein</fullName>
    </submittedName>
</protein>
<proteinExistence type="predicted"/>
<keyword evidence="2" id="KW-1185">Reference proteome</keyword>
<name>A0ACC3DYW0_9PEZI</name>
<evidence type="ECO:0000313" key="1">
    <source>
        <dbReference type="EMBL" id="KAK3082066.1"/>
    </source>
</evidence>
<organism evidence="1 2">
    <name type="scientific">Coniosporium uncinatum</name>
    <dbReference type="NCBI Taxonomy" id="93489"/>
    <lineage>
        <taxon>Eukaryota</taxon>
        <taxon>Fungi</taxon>
        <taxon>Dikarya</taxon>
        <taxon>Ascomycota</taxon>
        <taxon>Pezizomycotina</taxon>
        <taxon>Dothideomycetes</taxon>
        <taxon>Dothideomycetes incertae sedis</taxon>
        <taxon>Coniosporium</taxon>
    </lineage>
</organism>
<comment type="caution">
    <text evidence="1">The sequence shown here is derived from an EMBL/GenBank/DDBJ whole genome shotgun (WGS) entry which is preliminary data.</text>
</comment>